<evidence type="ECO:0000259" key="11">
    <source>
        <dbReference type="Pfam" id="PF01435"/>
    </source>
</evidence>
<evidence type="ECO:0000256" key="6">
    <source>
        <dbReference type="ARBA" id="ARBA00022833"/>
    </source>
</evidence>
<evidence type="ECO:0000256" key="3">
    <source>
        <dbReference type="ARBA" id="ARBA00022692"/>
    </source>
</evidence>
<dbReference type="Gene3D" id="3.30.2010.10">
    <property type="entry name" value="Metalloproteases ('zincins'), catalytic domain"/>
    <property type="match status" value="1"/>
</dbReference>
<proteinExistence type="inferred from homology"/>
<dbReference type="PATRIC" id="fig|52.7.peg.1602"/>
<keyword evidence="1" id="KW-1003">Cell membrane</keyword>
<evidence type="ECO:0000256" key="5">
    <source>
        <dbReference type="ARBA" id="ARBA00022801"/>
    </source>
</evidence>
<evidence type="ECO:0000256" key="7">
    <source>
        <dbReference type="ARBA" id="ARBA00022989"/>
    </source>
</evidence>
<keyword evidence="13" id="KW-1185">Reference proteome</keyword>
<dbReference type="GO" id="GO:0004222">
    <property type="term" value="F:metalloendopeptidase activity"/>
    <property type="evidence" value="ECO:0007669"/>
    <property type="project" value="InterPro"/>
</dbReference>
<dbReference type="OrthoDB" id="9810445at2"/>
<keyword evidence="9" id="KW-0472">Membrane</keyword>
<dbReference type="InterPro" id="IPR001915">
    <property type="entry name" value="Peptidase_M48"/>
</dbReference>
<sequence>MAQVGTLDFKAFVEGRTELSAAMGEGGATAYAYAYDMKTRAAIAKAKPVEHAVTAAVRLLRSTGKAPLLGHSIKVGPNQFPRMHRLAQQCADTLGISTPTLYIVNNPYMNASTYGTNDDSFIMVHSALVDQFSDDELLYVLGHECGHIHNSHVVYLTAMYLLTQMASSFAKWLVEPALLALSSWSRSAEITCDRAGLLCAKNLDVATRSFTRLALGSIKLHDELNVEAFVSQYEEAQASVGRYAELRESHPWLPKRVLALRAFAESELYRRHAGIGGGGIAMQEVDTKVHEIIKIWD</sequence>
<evidence type="ECO:0000256" key="4">
    <source>
        <dbReference type="ARBA" id="ARBA00022723"/>
    </source>
</evidence>
<organism evidence="12 13">
    <name type="scientific">Chondromyces crocatus</name>
    <dbReference type="NCBI Taxonomy" id="52"/>
    <lineage>
        <taxon>Bacteria</taxon>
        <taxon>Pseudomonadati</taxon>
        <taxon>Myxococcota</taxon>
        <taxon>Polyangia</taxon>
        <taxon>Polyangiales</taxon>
        <taxon>Polyangiaceae</taxon>
        <taxon>Chondromyces</taxon>
    </lineage>
</organism>
<dbReference type="InterPro" id="IPR050083">
    <property type="entry name" value="HtpX_protease"/>
</dbReference>
<dbReference type="GO" id="GO:0006508">
    <property type="term" value="P:proteolysis"/>
    <property type="evidence" value="ECO:0007669"/>
    <property type="project" value="UniProtKB-KW"/>
</dbReference>
<keyword evidence="3" id="KW-0812">Transmembrane</keyword>
<accession>A0A0K1E908</accession>
<keyword evidence="2 10" id="KW-0645">Protease</keyword>
<dbReference type="PANTHER" id="PTHR43221:SF3">
    <property type="entry name" value="SLL1280 PROTEIN"/>
    <property type="match status" value="1"/>
</dbReference>
<keyword evidence="7" id="KW-1133">Transmembrane helix</keyword>
<reference evidence="12 13" key="1">
    <citation type="submission" date="2015-07" db="EMBL/GenBank/DDBJ databases">
        <title>Genome analysis of myxobacterium Chondromyces crocatus Cm c5 reveals a high potential for natural compound synthesis and the genetic basis for the loss of fruiting body formation.</title>
        <authorList>
            <person name="Zaburannyi N."/>
            <person name="Bunk B."/>
            <person name="Maier J."/>
            <person name="Overmann J."/>
            <person name="Mueller R."/>
        </authorList>
    </citation>
    <scope>NUCLEOTIDE SEQUENCE [LARGE SCALE GENOMIC DNA]</scope>
    <source>
        <strain evidence="12 13">Cm c5</strain>
    </source>
</reference>
<dbReference type="GO" id="GO:0046872">
    <property type="term" value="F:metal ion binding"/>
    <property type="evidence" value="ECO:0007669"/>
    <property type="project" value="UniProtKB-KW"/>
</dbReference>
<dbReference type="KEGG" id="ccro:CMC5_015010"/>
<evidence type="ECO:0000256" key="9">
    <source>
        <dbReference type="ARBA" id="ARBA00023136"/>
    </source>
</evidence>
<protein>
    <submittedName>
        <fullName evidence="12">Peptidase M48</fullName>
    </submittedName>
</protein>
<evidence type="ECO:0000256" key="8">
    <source>
        <dbReference type="ARBA" id="ARBA00023049"/>
    </source>
</evidence>
<dbReference type="EMBL" id="CP012159">
    <property type="protein sequence ID" value="AKT37366.1"/>
    <property type="molecule type" value="Genomic_DNA"/>
</dbReference>
<evidence type="ECO:0000313" key="12">
    <source>
        <dbReference type="EMBL" id="AKT37366.1"/>
    </source>
</evidence>
<dbReference type="AlphaFoldDB" id="A0A0K1E908"/>
<dbReference type="Proteomes" id="UP000067626">
    <property type="component" value="Chromosome"/>
</dbReference>
<dbReference type="PANTHER" id="PTHR43221">
    <property type="entry name" value="PROTEASE HTPX"/>
    <property type="match status" value="1"/>
</dbReference>
<dbReference type="Pfam" id="PF01435">
    <property type="entry name" value="Peptidase_M48"/>
    <property type="match status" value="1"/>
</dbReference>
<evidence type="ECO:0000313" key="13">
    <source>
        <dbReference type="Proteomes" id="UP000067626"/>
    </source>
</evidence>
<keyword evidence="8 10" id="KW-0482">Metalloprotease</keyword>
<dbReference type="STRING" id="52.CMC5_015010"/>
<keyword evidence="4" id="KW-0479">Metal-binding</keyword>
<dbReference type="RefSeq" id="WP_050429744.1">
    <property type="nucleotide sequence ID" value="NZ_CP012159.1"/>
</dbReference>
<evidence type="ECO:0000256" key="1">
    <source>
        <dbReference type="ARBA" id="ARBA00022475"/>
    </source>
</evidence>
<evidence type="ECO:0000256" key="2">
    <source>
        <dbReference type="ARBA" id="ARBA00022670"/>
    </source>
</evidence>
<feature type="domain" description="Peptidase M48" evidence="11">
    <location>
        <begin position="78"/>
        <end position="262"/>
    </location>
</feature>
<keyword evidence="6 10" id="KW-0862">Zinc</keyword>
<gene>
    <name evidence="12" type="ORF">CMC5_015010</name>
</gene>
<dbReference type="CDD" id="cd07325">
    <property type="entry name" value="M48_Ste24p_like"/>
    <property type="match status" value="1"/>
</dbReference>
<evidence type="ECO:0000256" key="10">
    <source>
        <dbReference type="RuleBase" id="RU003983"/>
    </source>
</evidence>
<comment type="similarity">
    <text evidence="10">Belongs to the peptidase M48 family.</text>
</comment>
<comment type="cofactor">
    <cofactor evidence="10">
        <name>Zn(2+)</name>
        <dbReference type="ChEBI" id="CHEBI:29105"/>
    </cofactor>
    <text evidence="10">Binds 1 zinc ion per subunit.</text>
</comment>
<name>A0A0K1E908_CHOCO</name>
<keyword evidence="5 10" id="KW-0378">Hydrolase</keyword>